<keyword evidence="2" id="KW-1185">Reference proteome</keyword>
<gene>
    <name evidence="1" type="primary">ALG8_1</name>
    <name evidence="1" type="ORF">IWQ57_005598</name>
</gene>
<proteinExistence type="predicted"/>
<reference evidence="1" key="1">
    <citation type="submission" date="2022-07" db="EMBL/GenBank/DDBJ databases">
        <title>Phylogenomic reconstructions and comparative analyses of Kickxellomycotina fungi.</title>
        <authorList>
            <person name="Reynolds N.K."/>
            <person name="Stajich J.E."/>
            <person name="Barry K."/>
            <person name="Grigoriev I.V."/>
            <person name="Crous P."/>
            <person name="Smith M.E."/>
        </authorList>
    </citation>
    <scope>NUCLEOTIDE SEQUENCE</scope>
    <source>
        <strain evidence="1">CBS 109366</strain>
    </source>
</reference>
<dbReference type="EMBL" id="JANBUJ010002771">
    <property type="protein sequence ID" value="KAJ2763295.1"/>
    <property type="molecule type" value="Genomic_DNA"/>
</dbReference>
<comment type="caution">
    <text evidence="1">The sequence shown here is derived from an EMBL/GenBank/DDBJ whole genome shotgun (WGS) entry which is preliminary data.</text>
</comment>
<organism evidence="1 2">
    <name type="scientific">Coemansia nantahalensis</name>
    <dbReference type="NCBI Taxonomy" id="2789366"/>
    <lineage>
        <taxon>Eukaryota</taxon>
        <taxon>Fungi</taxon>
        <taxon>Fungi incertae sedis</taxon>
        <taxon>Zoopagomycota</taxon>
        <taxon>Kickxellomycotina</taxon>
        <taxon>Kickxellomycetes</taxon>
        <taxon>Kickxellales</taxon>
        <taxon>Kickxellaceae</taxon>
        <taxon>Coemansia</taxon>
    </lineage>
</organism>
<evidence type="ECO:0000313" key="2">
    <source>
        <dbReference type="Proteomes" id="UP001140234"/>
    </source>
</evidence>
<dbReference type="Proteomes" id="UP001140234">
    <property type="component" value="Unassembled WGS sequence"/>
</dbReference>
<keyword evidence="1" id="KW-0328">Glycosyltransferase</keyword>
<keyword evidence="1" id="KW-0808">Transferase</keyword>
<feature type="non-terminal residue" evidence="1">
    <location>
        <position position="1"/>
    </location>
</feature>
<name>A0ACC1JM26_9FUNG</name>
<accession>A0ACC1JM26</accession>
<dbReference type="EC" id="2.4.1.265" evidence="1"/>
<protein>
    <submittedName>
        <fullName evidence="1">Glycosyl transferase</fullName>
        <ecNumber evidence="1">2.4.1.265</ecNumber>
    </submittedName>
</protein>
<sequence length="133" mass="14139">KAIILVVAPLGLLVAVPPTPRVLRMHAVLSAAGFFGVLPLLFGAQELPIKAAVLAIWLLCALALLRADDHRTAWRCLARAERLYIAGLVPLLAATEAPPSVFGRMRFLPLAMASVYSAIGVAYAWLGLVAAFL</sequence>
<evidence type="ECO:0000313" key="1">
    <source>
        <dbReference type="EMBL" id="KAJ2763295.1"/>
    </source>
</evidence>